<dbReference type="InterPro" id="IPR016923">
    <property type="entry name" value="UCP029509"/>
</dbReference>
<feature type="transmembrane region" description="Helical" evidence="2">
    <location>
        <begin position="110"/>
        <end position="131"/>
    </location>
</feature>
<feature type="transmembrane region" description="Helical" evidence="2">
    <location>
        <begin position="12"/>
        <end position="31"/>
    </location>
</feature>
<dbReference type="InterPro" id="IPR019251">
    <property type="entry name" value="DUF2231_TM"/>
</dbReference>
<sequence length="176" mass="18821">MNPKSTLSIAGHPIHPMLIPFPVAFFVGTLVTDILHSQSDDPFWPAASNWMLAAGLVMAALAALAGLTDFFGDSRIRSLRAAWLHMIGNIILVLIEAVSLWRRVLQGPDFIVPTGLALSLIAVALLLFNGWKGWEMVYRHRVGVSEEPAIRRGEGGGKLPQTPSTGGSMLASIGGA</sequence>
<dbReference type="EMBL" id="JAAXEP010000020">
    <property type="protein sequence ID" value="MBY5632393.1"/>
    <property type="molecule type" value="Genomic_DNA"/>
</dbReference>
<organism evidence="4 5">
    <name type="scientific">Rhizobium leguminosarum</name>
    <dbReference type="NCBI Taxonomy" id="384"/>
    <lineage>
        <taxon>Bacteria</taxon>
        <taxon>Pseudomonadati</taxon>
        <taxon>Pseudomonadota</taxon>
        <taxon>Alphaproteobacteria</taxon>
        <taxon>Hyphomicrobiales</taxon>
        <taxon>Rhizobiaceae</taxon>
        <taxon>Rhizobium/Agrobacterium group</taxon>
        <taxon>Rhizobium</taxon>
    </lineage>
</organism>
<feature type="domain" description="DUF2231" evidence="3">
    <location>
        <begin position="11"/>
        <end position="145"/>
    </location>
</feature>
<accession>A0AAJ1EH27</accession>
<evidence type="ECO:0000259" key="3">
    <source>
        <dbReference type="Pfam" id="PF09990"/>
    </source>
</evidence>
<feature type="transmembrane region" description="Helical" evidence="2">
    <location>
        <begin position="83"/>
        <end position="104"/>
    </location>
</feature>
<dbReference type="PIRSF" id="PIRSF029509">
    <property type="entry name" value="UCP029509"/>
    <property type="match status" value="1"/>
</dbReference>
<dbReference type="RefSeq" id="WP_222262889.1">
    <property type="nucleotide sequence ID" value="NZ_JAAXEB010000022.1"/>
</dbReference>
<proteinExistence type="predicted"/>
<protein>
    <submittedName>
        <fullName evidence="4">DUF2231 domain-containing protein</fullName>
    </submittedName>
</protein>
<dbReference type="AlphaFoldDB" id="A0AAJ1EH27"/>
<gene>
    <name evidence="4" type="ORF">HFO42_30610</name>
</gene>
<keyword evidence="2" id="KW-0812">Transmembrane</keyword>
<reference evidence="4" key="1">
    <citation type="submission" date="2020-04" db="EMBL/GenBank/DDBJ databases">
        <title>Global-level population genomics supports evidence of horizontal gene transfer on evolution of Rhizobia in Lentils.</title>
        <authorList>
            <person name="Gai Y."/>
            <person name="Cook D."/>
            <person name="Riely B."/>
        </authorList>
    </citation>
    <scope>NUCLEOTIDE SEQUENCE</scope>
    <source>
        <strain evidence="4">Derici101B</strain>
    </source>
</reference>
<evidence type="ECO:0000256" key="2">
    <source>
        <dbReference type="SAM" id="Phobius"/>
    </source>
</evidence>
<comment type="caution">
    <text evidence="4">The sequence shown here is derived from an EMBL/GenBank/DDBJ whole genome shotgun (WGS) entry which is preliminary data.</text>
</comment>
<dbReference type="Pfam" id="PF09990">
    <property type="entry name" value="DUF2231"/>
    <property type="match status" value="1"/>
</dbReference>
<keyword evidence="2" id="KW-1133">Transmembrane helix</keyword>
<dbReference type="Proteomes" id="UP000825699">
    <property type="component" value="Unassembled WGS sequence"/>
</dbReference>
<name>A0AAJ1EH27_RHILE</name>
<keyword evidence="2" id="KW-0472">Membrane</keyword>
<evidence type="ECO:0000313" key="5">
    <source>
        <dbReference type="Proteomes" id="UP000825699"/>
    </source>
</evidence>
<feature type="transmembrane region" description="Helical" evidence="2">
    <location>
        <begin position="51"/>
        <end position="71"/>
    </location>
</feature>
<evidence type="ECO:0000313" key="4">
    <source>
        <dbReference type="EMBL" id="MBY5632393.1"/>
    </source>
</evidence>
<evidence type="ECO:0000256" key="1">
    <source>
        <dbReference type="SAM" id="MobiDB-lite"/>
    </source>
</evidence>
<feature type="region of interest" description="Disordered" evidence="1">
    <location>
        <begin position="152"/>
        <end position="176"/>
    </location>
</feature>